<gene>
    <name evidence="1" type="ORF">AEK19_MT0289</name>
</gene>
<sequence length="44" mass="4725">MLMFSPRALHAAHGPRTKSALLSLRIVLAISTHSCGRPIISEAL</sequence>
<name>A0A1Y0AZG0_9LAMI</name>
<accession>A0A1Y0AZG0</accession>
<protein>
    <submittedName>
        <fullName evidence="1">Uncharacterized protein</fullName>
    </submittedName>
</protein>
<dbReference type="EMBL" id="KY774314">
    <property type="protein sequence ID" value="ART30565.1"/>
    <property type="molecule type" value="Genomic_DNA"/>
</dbReference>
<evidence type="ECO:0000313" key="1">
    <source>
        <dbReference type="EMBL" id="ART30565.1"/>
    </source>
</evidence>
<proteinExistence type="predicted"/>
<dbReference type="AlphaFoldDB" id="A0A1Y0AZG0"/>
<organism evidence="1">
    <name type="scientific">Utricularia reniformis</name>
    <dbReference type="NCBI Taxonomy" id="192314"/>
    <lineage>
        <taxon>Eukaryota</taxon>
        <taxon>Viridiplantae</taxon>
        <taxon>Streptophyta</taxon>
        <taxon>Embryophyta</taxon>
        <taxon>Tracheophyta</taxon>
        <taxon>Spermatophyta</taxon>
        <taxon>Magnoliopsida</taxon>
        <taxon>eudicotyledons</taxon>
        <taxon>Gunneridae</taxon>
        <taxon>Pentapetalae</taxon>
        <taxon>asterids</taxon>
        <taxon>lamiids</taxon>
        <taxon>Lamiales</taxon>
        <taxon>Lentibulariaceae</taxon>
        <taxon>Utricularia</taxon>
    </lineage>
</organism>
<geneLocation type="mitochondrion" evidence="1"/>
<reference evidence="1" key="1">
    <citation type="submission" date="2017-03" db="EMBL/GenBank/DDBJ databases">
        <title>The mitochondrial genome of the carnivorous plant Utricularia reniformis (Lentibulariaceae): structure, comparative analysis and evolutionary landmarks.</title>
        <authorList>
            <person name="Silva S.R."/>
            <person name="Alvarenga D.O."/>
            <person name="Michael T.P."/>
            <person name="Miranda V.F.O."/>
            <person name="Varani A.M."/>
        </authorList>
    </citation>
    <scope>NUCLEOTIDE SEQUENCE</scope>
</reference>
<keyword evidence="1" id="KW-0496">Mitochondrion</keyword>